<evidence type="ECO:0000313" key="2">
    <source>
        <dbReference type="Proteomes" id="UP000244904"/>
    </source>
</evidence>
<evidence type="ECO:0000313" key="1">
    <source>
        <dbReference type="EMBL" id="SPF78150.1"/>
    </source>
</evidence>
<dbReference type="Proteomes" id="UP000244904">
    <property type="component" value="Unassembled WGS sequence"/>
</dbReference>
<protein>
    <submittedName>
        <fullName evidence="1">Uncharacterized protein</fullName>
    </submittedName>
</protein>
<dbReference type="AlphaFoldDB" id="A0A2R8AQ95"/>
<dbReference type="RefSeq" id="WP_146188645.1">
    <property type="nucleotide sequence ID" value="NZ_OMOJ01000001.1"/>
</dbReference>
<accession>A0A2R8AQ95</accession>
<keyword evidence="2" id="KW-1185">Reference proteome</keyword>
<gene>
    <name evidence="1" type="ORF">PRI8871_00743</name>
</gene>
<organism evidence="1 2">
    <name type="scientific">Pseudoprimorskyibacter insulae</name>
    <dbReference type="NCBI Taxonomy" id="1695997"/>
    <lineage>
        <taxon>Bacteria</taxon>
        <taxon>Pseudomonadati</taxon>
        <taxon>Pseudomonadota</taxon>
        <taxon>Alphaproteobacteria</taxon>
        <taxon>Rhodobacterales</taxon>
        <taxon>Paracoccaceae</taxon>
        <taxon>Pseudoprimorskyibacter</taxon>
    </lineage>
</organism>
<name>A0A2R8AQ95_9RHOB</name>
<reference evidence="2" key="1">
    <citation type="submission" date="2018-03" db="EMBL/GenBank/DDBJ databases">
        <authorList>
            <person name="Rodrigo-Torres L."/>
            <person name="Arahal R. D."/>
            <person name="Lucena T."/>
        </authorList>
    </citation>
    <scope>NUCLEOTIDE SEQUENCE [LARGE SCALE GENOMIC DNA]</scope>
    <source>
        <strain evidence="2">CECT 8871</strain>
    </source>
</reference>
<proteinExistence type="predicted"/>
<sequence length="125" mass="14115">MISNDGDEPWMHYHVSMQDGVEYSHKGPIYIAHGSIYMVGIGATRSEKYFRPMIFKAVYNPKESVTFGILLTELADTFLPLSAKVALVSNDDPRVRDKEFLKELEKRLSIDSVDNVIYGAGTTRL</sequence>
<dbReference type="EMBL" id="OMOJ01000001">
    <property type="protein sequence ID" value="SPF78150.1"/>
    <property type="molecule type" value="Genomic_DNA"/>
</dbReference>